<dbReference type="AlphaFoldDB" id="A0A2P6RLG1"/>
<organism evidence="1 2">
    <name type="scientific">Rosa chinensis</name>
    <name type="common">China rose</name>
    <dbReference type="NCBI Taxonomy" id="74649"/>
    <lineage>
        <taxon>Eukaryota</taxon>
        <taxon>Viridiplantae</taxon>
        <taxon>Streptophyta</taxon>
        <taxon>Embryophyta</taxon>
        <taxon>Tracheophyta</taxon>
        <taxon>Spermatophyta</taxon>
        <taxon>Magnoliopsida</taxon>
        <taxon>eudicotyledons</taxon>
        <taxon>Gunneridae</taxon>
        <taxon>Pentapetalae</taxon>
        <taxon>rosids</taxon>
        <taxon>fabids</taxon>
        <taxon>Rosales</taxon>
        <taxon>Rosaceae</taxon>
        <taxon>Rosoideae</taxon>
        <taxon>Rosoideae incertae sedis</taxon>
        <taxon>Rosa</taxon>
    </lineage>
</organism>
<evidence type="ECO:0000313" key="2">
    <source>
        <dbReference type="Proteomes" id="UP000238479"/>
    </source>
</evidence>
<dbReference type="Gramene" id="PRQ47280">
    <property type="protein sequence ID" value="PRQ47280"/>
    <property type="gene ID" value="RchiOBHm_Chr2g0097981"/>
</dbReference>
<dbReference type="Proteomes" id="UP000238479">
    <property type="component" value="Chromosome 2"/>
</dbReference>
<gene>
    <name evidence="1" type="ORF">RchiOBHm_Chr2g0097981</name>
</gene>
<sequence>MEANSDSSYWRGKHEDRFCINSGLHARDAVFTNWVQFSITALDRVVGEQERKAVATFLLVLDTPP</sequence>
<name>A0A2P6RLG1_ROSCH</name>
<accession>A0A2P6RLG1</accession>
<evidence type="ECO:0000313" key="1">
    <source>
        <dbReference type="EMBL" id="PRQ47280.1"/>
    </source>
</evidence>
<dbReference type="EMBL" id="PDCK01000040">
    <property type="protein sequence ID" value="PRQ47280.1"/>
    <property type="molecule type" value="Genomic_DNA"/>
</dbReference>
<comment type="caution">
    <text evidence="1">The sequence shown here is derived from an EMBL/GenBank/DDBJ whole genome shotgun (WGS) entry which is preliminary data.</text>
</comment>
<reference evidence="1 2" key="1">
    <citation type="journal article" date="2018" name="Nat. Genet.">
        <title>The Rosa genome provides new insights in the design of modern roses.</title>
        <authorList>
            <person name="Bendahmane M."/>
        </authorList>
    </citation>
    <scope>NUCLEOTIDE SEQUENCE [LARGE SCALE GENOMIC DNA]</scope>
    <source>
        <strain evidence="2">cv. Old Blush</strain>
    </source>
</reference>
<proteinExistence type="predicted"/>
<keyword evidence="2" id="KW-1185">Reference proteome</keyword>
<protein>
    <submittedName>
        <fullName evidence="1">Uncharacterized protein</fullName>
    </submittedName>
</protein>